<dbReference type="VEuPathDB" id="TrichDB:TRFO_25393"/>
<evidence type="ECO:0000313" key="3">
    <source>
        <dbReference type="Proteomes" id="UP000179807"/>
    </source>
</evidence>
<dbReference type="GO" id="GO:0004672">
    <property type="term" value="F:protein kinase activity"/>
    <property type="evidence" value="ECO:0007669"/>
    <property type="project" value="InterPro"/>
</dbReference>
<evidence type="ECO:0000259" key="1">
    <source>
        <dbReference type="PROSITE" id="PS50011"/>
    </source>
</evidence>
<dbReference type="InterPro" id="IPR000719">
    <property type="entry name" value="Prot_kinase_dom"/>
</dbReference>
<dbReference type="GO" id="GO:0005737">
    <property type="term" value="C:cytoplasm"/>
    <property type="evidence" value="ECO:0007669"/>
    <property type="project" value="TreeGrafter"/>
</dbReference>
<evidence type="ECO:0000313" key="2">
    <source>
        <dbReference type="EMBL" id="OHT06574.1"/>
    </source>
</evidence>
<reference evidence="2" key="1">
    <citation type="submission" date="2016-10" db="EMBL/GenBank/DDBJ databases">
        <authorList>
            <person name="Benchimol M."/>
            <person name="Almeida L.G."/>
            <person name="Vasconcelos A.T."/>
            <person name="Perreira-Neves A."/>
            <person name="Rosa I.A."/>
            <person name="Tasca T."/>
            <person name="Bogo M.R."/>
            <person name="de Souza W."/>
        </authorList>
    </citation>
    <scope>NUCLEOTIDE SEQUENCE [LARGE SCALE GENOMIC DNA]</scope>
    <source>
        <strain evidence="2">K</strain>
    </source>
</reference>
<dbReference type="CDD" id="cd13999">
    <property type="entry name" value="STKc_MAP3K-like"/>
    <property type="match status" value="1"/>
</dbReference>
<name>A0A1J4KA83_9EUKA</name>
<organism evidence="2 3">
    <name type="scientific">Tritrichomonas foetus</name>
    <dbReference type="NCBI Taxonomy" id="1144522"/>
    <lineage>
        <taxon>Eukaryota</taxon>
        <taxon>Metamonada</taxon>
        <taxon>Parabasalia</taxon>
        <taxon>Tritrichomonadida</taxon>
        <taxon>Tritrichomonadidae</taxon>
        <taxon>Tritrichomonas</taxon>
    </lineage>
</organism>
<dbReference type="PROSITE" id="PS50011">
    <property type="entry name" value="PROTEIN_KINASE_DOM"/>
    <property type="match status" value="1"/>
</dbReference>
<dbReference type="InterPro" id="IPR011989">
    <property type="entry name" value="ARM-like"/>
</dbReference>
<dbReference type="OrthoDB" id="1668230at2759"/>
<keyword evidence="3" id="KW-1185">Reference proteome</keyword>
<dbReference type="GeneID" id="94839027"/>
<gene>
    <name evidence="2" type="ORF">TRFO_25393</name>
</gene>
<dbReference type="InterPro" id="IPR050167">
    <property type="entry name" value="Ser_Thr_protein_kinase"/>
</dbReference>
<dbReference type="Pfam" id="PF07714">
    <property type="entry name" value="PK_Tyr_Ser-Thr"/>
    <property type="match status" value="1"/>
</dbReference>
<comment type="caution">
    <text evidence="2">The sequence shown here is derived from an EMBL/GenBank/DDBJ whole genome shotgun (WGS) entry which is preliminary data.</text>
</comment>
<dbReference type="Proteomes" id="UP000179807">
    <property type="component" value="Unassembled WGS sequence"/>
</dbReference>
<dbReference type="Gene3D" id="1.25.10.10">
    <property type="entry name" value="Leucine-rich Repeat Variant"/>
    <property type="match status" value="1"/>
</dbReference>
<sequence>MSGTPSIGITLNQWIQNIKVDVLQISSHSRFIFAHKEKIESFSKQLIEFSKGLQVIDNDRRVASLSEENHFRRLTSILSDIRSLIDNLTEMNFVAYVLKNPLNIITETLESLQNDFNEHSAALNLCGYILEINEEENKINEYEDYQTLHQRLSNLSLESKTQDIARIDKISEIEEILAQSYSQIATVIKIPTQEDIKQMLSEFLVHEIDLQNYRKIKAINHGIYSVVYSGYNVDSGKIVAIKVMNNKSPSVNEINYFKNEISTLSSLKCPAILPLVGFSSTTPLTLITNYMAGGSLTNRLHDHERPLDPSKKTVIALGIAHGMAFLHKKGYIHCNLNSSSILLDADDYPYIADFNTLKRIAEIKDGSCSYQQITPWTAPEMMISDKYDQKVDVYSYGIVLWEILTHEVPFRGLSPLVIAHEVTDSNCRLLIPQNCPPKLAKLIEVCWSKDPAERPDFSAIVSALESGQIAFLGTSNGPVKTYSENFQVVVEESHTNEDIAHLIDQLDSNPLVLKEIISNILVRSEVISIVTKPTFETSLRLCIDQFESESFFKSLVNLINSALMDGTTDEIFEKMNILPLLMKLFKNHGSSKCLNFVNVIDALFLINPIVFTMDYFKAMSVFLLSSDFQTRKNVTKLLSKIVEMEKFDKETSLVPIIPCLIVNLKADTITDFLGILIRLCELLASLDVPLRSMATFNAANNFISLCLVKDKHVVSHSFRLINKILSRSEPTEIFVKNYINNFPNFNHEAEDFIQPLIVLSYLVKNPIFNQLFVDNIEALNTFATYLECEDQSVLGFSLRLTHAIVSTSEKNARYGILCKPIIKCLSSSNNDFVMMASACLSAIVPSMENEIAQILIDPVIDYFKKSLSSNNPKICQYALSLAGMFSLSFDGAEFLENNKLLKKITKMLSNPELQQLVLMILASQSKQDPNSKSLVKSITGIVEIIGNDENLNYLVLSFLSNISINPKAAKKVALHLDKVLQQVSNPRLQRKSIDVIFRVTTAYESCDNIEDSDFIKPIIQQLLPFIDSDYTQKIYQILENISTFEEGKEILKKHLPAFNEKLAQMTSSSNERNICLTLISRLSH</sequence>
<dbReference type="PANTHER" id="PTHR23257:SF958">
    <property type="entry name" value="SERINE_THREONINE-PROTEIN KINASE WNK4"/>
    <property type="match status" value="1"/>
</dbReference>
<dbReference type="PRINTS" id="PR00109">
    <property type="entry name" value="TYRKINASE"/>
</dbReference>
<dbReference type="AlphaFoldDB" id="A0A1J4KA83"/>
<dbReference type="Gene3D" id="1.10.510.10">
    <property type="entry name" value="Transferase(Phosphotransferase) domain 1"/>
    <property type="match status" value="1"/>
</dbReference>
<dbReference type="PANTHER" id="PTHR23257">
    <property type="entry name" value="SERINE-THREONINE PROTEIN KINASE"/>
    <property type="match status" value="1"/>
</dbReference>
<dbReference type="InterPro" id="IPR011009">
    <property type="entry name" value="Kinase-like_dom_sf"/>
</dbReference>
<dbReference type="InterPro" id="IPR001245">
    <property type="entry name" value="Ser-Thr/Tyr_kinase_cat_dom"/>
</dbReference>
<proteinExistence type="predicted"/>
<dbReference type="SUPFAM" id="SSF48371">
    <property type="entry name" value="ARM repeat"/>
    <property type="match status" value="1"/>
</dbReference>
<dbReference type="InterPro" id="IPR016024">
    <property type="entry name" value="ARM-type_fold"/>
</dbReference>
<dbReference type="GO" id="GO:0005524">
    <property type="term" value="F:ATP binding"/>
    <property type="evidence" value="ECO:0007669"/>
    <property type="project" value="InterPro"/>
</dbReference>
<accession>A0A1J4KA83</accession>
<dbReference type="EMBL" id="MLAK01000722">
    <property type="protein sequence ID" value="OHT06574.1"/>
    <property type="molecule type" value="Genomic_DNA"/>
</dbReference>
<dbReference type="Gene3D" id="3.30.200.20">
    <property type="entry name" value="Phosphorylase Kinase, domain 1"/>
    <property type="match status" value="1"/>
</dbReference>
<dbReference type="RefSeq" id="XP_068359710.1">
    <property type="nucleotide sequence ID" value="XM_068504323.1"/>
</dbReference>
<dbReference type="SUPFAM" id="SSF56112">
    <property type="entry name" value="Protein kinase-like (PK-like)"/>
    <property type="match status" value="1"/>
</dbReference>
<dbReference type="GO" id="GO:0007165">
    <property type="term" value="P:signal transduction"/>
    <property type="evidence" value="ECO:0007669"/>
    <property type="project" value="TreeGrafter"/>
</dbReference>
<protein>
    <recommendedName>
        <fullName evidence="1">Protein kinase domain-containing protein</fullName>
    </recommendedName>
</protein>
<feature type="domain" description="Protein kinase" evidence="1">
    <location>
        <begin position="213"/>
        <end position="472"/>
    </location>
</feature>